<reference evidence="1 2" key="1">
    <citation type="journal article" date="2010" name="BMC Genomics">
        <title>Genome comparison of the epiphytic bacteria Erwinia billingiae and E. tasmaniensis with the pear pathogen E. pyrifoliae.</title>
        <authorList>
            <person name="Kube M."/>
            <person name="Migdoll A.M."/>
            <person name="Gehring I."/>
            <person name="Heitmann K."/>
            <person name="Mayer Y."/>
            <person name="Kuhl H."/>
            <person name="Knaust F."/>
            <person name="Geider K."/>
            <person name="Reinhardt R."/>
        </authorList>
    </citation>
    <scope>NUCLEOTIDE SEQUENCE [LARGE SCALE GENOMIC DNA]</scope>
    <source>
        <strain evidence="1 2">Eb661</strain>
    </source>
</reference>
<dbReference type="Proteomes" id="UP000008793">
    <property type="component" value="Chromosome"/>
</dbReference>
<evidence type="ECO:0000313" key="1">
    <source>
        <dbReference type="EMBL" id="CAX59864.1"/>
    </source>
</evidence>
<dbReference type="HOGENOM" id="CLU_083872_1_0_6"/>
<organism evidence="2">
    <name type="scientific">Erwinia billingiae (strain Eb661)</name>
    <dbReference type="NCBI Taxonomy" id="634500"/>
    <lineage>
        <taxon>Bacteria</taxon>
        <taxon>Pseudomonadati</taxon>
        <taxon>Pseudomonadota</taxon>
        <taxon>Gammaproteobacteria</taxon>
        <taxon>Enterobacterales</taxon>
        <taxon>Erwiniaceae</taxon>
        <taxon>Erwinia</taxon>
    </lineage>
</organism>
<dbReference type="Gene3D" id="3.30.450.20">
    <property type="entry name" value="PAS domain"/>
    <property type="match status" value="1"/>
</dbReference>
<evidence type="ECO:0000313" key="2">
    <source>
        <dbReference type="Proteomes" id="UP000008793"/>
    </source>
</evidence>
<protein>
    <submittedName>
        <fullName evidence="1">Conserved uncharacterized protein</fullName>
    </submittedName>
</protein>
<dbReference type="STRING" id="634500.EbC_23330"/>
<dbReference type="CDD" id="cd12913">
    <property type="entry name" value="PDC1_MCP_like"/>
    <property type="match status" value="1"/>
</dbReference>
<name>D8MSQ7_ERWBE</name>
<dbReference type="Pfam" id="PF22673">
    <property type="entry name" value="MCP-like_PDC_1"/>
    <property type="match status" value="1"/>
</dbReference>
<dbReference type="eggNOG" id="COG2186">
    <property type="taxonomic scope" value="Bacteria"/>
</dbReference>
<gene>
    <name evidence="1" type="ordered locus">EbC_23330</name>
</gene>
<proteinExistence type="predicted"/>
<accession>D8MSQ7</accession>
<keyword evidence="2" id="KW-1185">Reference proteome</keyword>
<dbReference type="EMBL" id="FP236843">
    <property type="protein sequence ID" value="CAX59864.1"/>
    <property type="molecule type" value="Genomic_DNA"/>
</dbReference>
<sequence length="233" mass="25866">MSKMNYSEHIHALTLKIDDIFQSSVDSTGLLAEKIAHCLSAHPQPGPEALLETGVKAAIQPIIKLTLDENPYCSGAGVASHIESTASVGEYWVLEWWYKKDNGLKQVSLDLDQSTQQRLDFRTFAWFQTPIAEGKPYIHGPYVDYICNTSLTLTVAVPVRVAGNVLGVAALDILVSRIEEELLPLCANEKVVLTNLEGRIIFSSNPRLRIGELFTGEAQQRAYQNSYAALYWL</sequence>
<dbReference type="AlphaFoldDB" id="D8MSQ7"/>
<dbReference type="KEGG" id="ebi:EbC_23330"/>